<dbReference type="InterPro" id="IPR036275">
    <property type="entry name" value="YdgH-like_sf"/>
</dbReference>
<dbReference type="Pfam" id="PF07338">
    <property type="entry name" value="YdgH_BhsA-like"/>
    <property type="match status" value="3"/>
</dbReference>
<accession>A0A5J5G4C1</accession>
<proteinExistence type="predicted"/>
<protein>
    <submittedName>
        <fullName evidence="4">DUF1471 domain-containing protein</fullName>
    </submittedName>
</protein>
<evidence type="ECO:0000313" key="5">
    <source>
        <dbReference type="Proteomes" id="UP000335415"/>
    </source>
</evidence>
<dbReference type="InterPro" id="IPR025543">
    <property type="entry name" value="Dodecin-like"/>
</dbReference>
<evidence type="ECO:0000256" key="2">
    <source>
        <dbReference type="SAM" id="SignalP"/>
    </source>
</evidence>
<evidence type="ECO:0000313" key="4">
    <source>
        <dbReference type="EMBL" id="KAA9001901.1"/>
    </source>
</evidence>
<comment type="caution">
    <text evidence="4">The sequence shown here is derived from an EMBL/GenBank/DDBJ whole genome shotgun (WGS) entry which is preliminary data.</text>
</comment>
<dbReference type="SUPFAM" id="SSF159871">
    <property type="entry name" value="YdgH-like"/>
    <property type="match status" value="3"/>
</dbReference>
<reference evidence="4 5" key="1">
    <citation type="submission" date="2019-09" db="EMBL/GenBank/DDBJ databases">
        <authorList>
            <person name="Li Y."/>
        </authorList>
    </citation>
    <scope>NUCLEOTIDE SEQUENCE [LARGE SCALE GENOMIC DNA]</scope>
    <source>
        <strain evidence="4 5">L3-3HA</strain>
    </source>
</reference>
<feature type="domain" description="YdgH/BhsA/McbA-like" evidence="3">
    <location>
        <begin position="119"/>
        <end position="176"/>
    </location>
</feature>
<keyword evidence="5" id="KW-1185">Reference proteome</keyword>
<evidence type="ECO:0000259" key="3">
    <source>
        <dbReference type="Pfam" id="PF07338"/>
    </source>
</evidence>
<dbReference type="PANTHER" id="PTHR34156:SF2">
    <property type="entry name" value="PROTEIN YDGH"/>
    <property type="match status" value="1"/>
</dbReference>
<dbReference type="RefSeq" id="WP_150434137.1">
    <property type="nucleotide sequence ID" value="NZ_VYKJ01000002.1"/>
</dbReference>
<dbReference type="Gene3D" id="3.30.1660.10">
    <property type="entry name" value="Flavin-binding protein dodecin"/>
    <property type="match status" value="3"/>
</dbReference>
<sequence>MKLKNTVIATALLSAAAFNAQAAQELTPEQAAALKPFERITFSGRYDAIHEAVSAASRQADKKGADAFYIQGVSEGNNNAVARVTVDLYHRDAPAVNKNESYRTVLGLQELPKDKAYRLEPFDTVTVKGYFNTQLDVAQAIAKEAHKKDAASFFIVRQVDVNSRGGNQIITAYIYKADAPERQLQRDNAIPADSEAGRAALAAGGAAATQVEIPGVADSDSPSRKVGNFFETQTARGGRYTVTLSDGTQIQELNKATAAKMVPFDSITFRGNFSSIPDISRAVAKRAAERGAKYYQITQQWENKGTNMTISANLYK</sequence>
<feature type="signal peptide" evidence="2">
    <location>
        <begin position="1"/>
        <end position="22"/>
    </location>
</feature>
<dbReference type="AlphaFoldDB" id="A0A5J5G4C1"/>
<dbReference type="PANTHER" id="PTHR34156">
    <property type="entry name" value="OUTER MEMBRANE PROTEIN-RELATED-RELATED"/>
    <property type="match status" value="1"/>
</dbReference>
<feature type="domain" description="YdgH/BhsA/McbA-like" evidence="3">
    <location>
        <begin position="261"/>
        <end position="316"/>
    </location>
</feature>
<evidence type="ECO:0000256" key="1">
    <source>
        <dbReference type="ARBA" id="ARBA00022729"/>
    </source>
</evidence>
<feature type="chain" id="PRO_5023860335" evidence="2">
    <location>
        <begin position="23"/>
        <end position="316"/>
    </location>
</feature>
<gene>
    <name evidence="4" type="ORF">FJU30_06355</name>
</gene>
<dbReference type="EMBL" id="VYKJ01000002">
    <property type="protein sequence ID" value="KAA9001901.1"/>
    <property type="molecule type" value="Genomic_DNA"/>
</dbReference>
<dbReference type="Proteomes" id="UP000335415">
    <property type="component" value="Unassembled WGS sequence"/>
</dbReference>
<dbReference type="InterPro" id="IPR025539">
    <property type="entry name" value="YdgH"/>
</dbReference>
<feature type="domain" description="YdgH/BhsA/McbA-like" evidence="3">
    <location>
        <begin position="34"/>
        <end position="90"/>
    </location>
</feature>
<dbReference type="NCBIfam" id="NF040471">
    <property type="entry name" value="ydgH_STM1478"/>
    <property type="match status" value="1"/>
</dbReference>
<dbReference type="InterPro" id="IPR010854">
    <property type="entry name" value="YdgH/BhsA/McbA-like_dom"/>
</dbReference>
<dbReference type="OrthoDB" id="7058817at2"/>
<keyword evidence="1 2" id="KW-0732">Signal</keyword>
<organism evidence="4 5">
    <name type="scientific">Affinibrenneria salicis</name>
    <dbReference type="NCBI Taxonomy" id="2590031"/>
    <lineage>
        <taxon>Bacteria</taxon>
        <taxon>Pseudomonadati</taxon>
        <taxon>Pseudomonadota</taxon>
        <taxon>Gammaproteobacteria</taxon>
        <taxon>Enterobacterales</taxon>
        <taxon>Pectobacteriaceae</taxon>
        <taxon>Affinibrenneria</taxon>
    </lineage>
</organism>
<name>A0A5J5G4C1_9GAMM</name>
<dbReference type="InterPro" id="IPR051096">
    <property type="entry name" value="BhsA/McbA_stress_biofilm_assoc"/>
</dbReference>